<dbReference type="RefSeq" id="WP_203846757.1">
    <property type="nucleotide sequence ID" value="NZ_BAAAVW010000007.1"/>
</dbReference>
<dbReference type="EMBL" id="BONQ01000047">
    <property type="protein sequence ID" value="GIG44958.1"/>
    <property type="molecule type" value="Genomic_DNA"/>
</dbReference>
<evidence type="ECO:0000259" key="2">
    <source>
        <dbReference type="Pfam" id="PF26382"/>
    </source>
</evidence>
<evidence type="ECO:0000259" key="1">
    <source>
        <dbReference type="Pfam" id="PF26381"/>
    </source>
</evidence>
<dbReference type="InterPro" id="IPR058748">
    <property type="entry name" value="PglY_5th"/>
</dbReference>
<comment type="caution">
    <text evidence="3">The sequence shown here is derived from an EMBL/GenBank/DDBJ whole genome shotgun (WGS) entry which is preliminary data.</text>
</comment>
<keyword evidence="4" id="KW-1185">Reference proteome</keyword>
<gene>
    <name evidence="3" type="ORF">Dsi01nite_029990</name>
</gene>
<dbReference type="Proteomes" id="UP000660611">
    <property type="component" value="Unassembled WGS sequence"/>
</dbReference>
<feature type="domain" description="ATPase PglY C-terminal" evidence="2">
    <location>
        <begin position="995"/>
        <end position="1170"/>
    </location>
</feature>
<accession>A0A919PMS7</accession>
<sequence>MAPTTPPLLRELISIPERSSQSDFVLKLVEGVTDPRETLREYVITDRLVENFDQALNLIAGALSGGSKAAYLHGSFGAGKSHFMAVLHALLRGEQVARERDEFARLLGKHDEWLSGKNFLLVPFHLIGAKSLEQKVLGGYVEHIRRLHPDAPIPAVHRTDALLDSARYQRKTMGDAAFIGGLPGSDDEWGDEESWTPQRLDAAFAAPADDEDRQKLVNDLLLTWNQGFFTNAQEDAEGFVSLDRGLTEISRHAKSLGYDGLVLFLDELILWLANSIADEKFVAREIQKITNFVEGGDTRRPIPIVSFIARQRDLRELVGTDVTGATELGFMDTLNLASGRFEVITLEDRNLPDIARQRLLKPVSVEAGQQIADAFERTTKEVRRDVFDTLMGADGADIASFRATYPFSPAFISTLVQVSSALQRSRTALKLMRDLLVERRDDLRLGQLVPLGELYEVISRGGDQPFTEKLKIEFETAQRLYQGRLRPYLLSVYGIGEDDVERVRRGADVPADLAGRVRVFTGDDRIIKTLLLSALAPTVPALRNLTARRLSALNHGSITSPIPGGEVGQVMRKIDDWAGQFGEIKKLGIEDPVVSLELVGVDVDSVLQSAHHFDKPANRRSMVKRLLWEELGITESGQYVDTADLTWRGSRRQLEVIFGNVRDENNIRDDAFHPLDPNAWRLVVDYPFDEGNHSPADDRDRVHRLGERIAPRTVCWIPAAFTTDRLNDLGRLVIIDAVLSGQRFDSHAQHLSKDDRRRAFDTLRSQRDALMNRMRTLLRQAYGLAAKQSGDVVTSYQDHVLALAAGLTPTLPVGAAFKQALHALADQMLANQFPAHPDFDPDRNGTVVKPADLKLVLEVVRQAIDTPDGRVEVERKDRLTVRRIANPLRLGEMYESAFVLGRHWVQHFHQKAAQEGISDDLKVKDLLRWLDEPQPYGLDRHVAGLVLMCFAEQTDRAWLQQGGVLNPPPDLTTIREHYTLREQALPSEEHWQTAVRRSMDLFGVTTPGPRRGRLVALLVRDISTEAARHRDNAHRLLRQLQNHAEQLDLSPDSGRLHTAQAAADLLDGLHSRASTVDVIEHLATADLGGPADRCGTSIKSATTNAQALDQMDWNSLNLVVQLPAPFDREGADILEELRTVARVDELTAKVKLAQALTSARSKASTLLNRAIIKPKGDRVVVVDPPVVVDLPDVTTHPDVTAANLAEVVEALRAAVTAKPGKRFTVSWREVG</sequence>
<dbReference type="InterPro" id="IPR058747">
    <property type="entry name" value="PglY_C"/>
</dbReference>
<dbReference type="Pfam" id="PF26382">
    <property type="entry name" value="BREX_PglY_6th"/>
    <property type="match status" value="1"/>
</dbReference>
<reference evidence="3" key="1">
    <citation type="submission" date="2021-01" db="EMBL/GenBank/DDBJ databases">
        <title>Whole genome shotgun sequence of Dactylosporangium siamense NBRC 106093.</title>
        <authorList>
            <person name="Komaki H."/>
            <person name="Tamura T."/>
        </authorList>
    </citation>
    <scope>NUCLEOTIDE SEQUENCE</scope>
    <source>
        <strain evidence="3">NBRC 106093</strain>
    </source>
</reference>
<dbReference type="Pfam" id="PF26381">
    <property type="entry name" value="BREX_PglY_5th"/>
    <property type="match status" value="1"/>
</dbReference>
<evidence type="ECO:0008006" key="5">
    <source>
        <dbReference type="Google" id="ProtNLM"/>
    </source>
</evidence>
<proteinExistence type="predicted"/>
<evidence type="ECO:0000313" key="4">
    <source>
        <dbReference type="Proteomes" id="UP000660611"/>
    </source>
</evidence>
<protein>
    <recommendedName>
        <fullName evidence="5">Phage resistance protein</fullName>
    </recommendedName>
</protein>
<feature type="domain" description="ATPase PglY 5th" evidence="1">
    <location>
        <begin position="851"/>
        <end position="951"/>
    </location>
</feature>
<dbReference type="AlphaFoldDB" id="A0A919PMS7"/>
<organism evidence="3 4">
    <name type="scientific">Dactylosporangium siamense</name>
    <dbReference type="NCBI Taxonomy" id="685454"/>
    <lineage>
        <taxon>Bacteria</taxon>
        <taxon>Bacillati</taxon>
        <taxon>Actinomycetota</taxon>
        <taxon>Actinomycetes</taxon>
        <taxon>Micromonosporales</taxon>
        <taxon>Micromonosporaceae</taxon>
        <taxon>Dactylosporangium</taxon>
    </lineage>
</organism>
<name>A0A919PMS7_9ACTN</name>
<evidence type="ECO:0000313" key="3">
    <source>
        <dbReference type="EMBL" id="GIG44958.1"/>
    </source>
</evidence>